<evidence type="ECO:0000256" key="2">
    <source>
        <dbReference type="ARBA" id="ARBA00022490"/>
    </source>
</evidence>
<keyword evidence="4 10" id="KW-0808">Transferase</keyword>
<evidence type="ECO:0000256" key="1">
    <source>
        <dbReference type="ARBA" id="ARBA00001232"/>
    </source>
</evidence>
<keyword evidence="6 10" id="KW-0594">Phospholipid biosynthesis</keyword>
<sequence>MRRCVLLGRLRFVTTIVAVDCMGGDFGPSVTVPACLEVLNRHEWLRVLLVGHQDVLGHVVHPRAEVVHAEEVVAMDDPVEVAMRHKKRSSMRVAIEQVKEGRAQVALSAGNTGALMAIARYVLKMLDGIERPAIAYPLPNVKGGATTVLDLGANVDCTERHLLQFAVLGSALDMALKSRDKPTVGLLNVGSEAIKGSDTIKRAAELLREAGERSLIHYYGNVEGNDIFKGTTDIVVCDGFVGNVTLKATEGLASMISSLLKQEFSRNALTKLAGLAAMPVLNAFKAKVDHRRHNGAALLGLRGLVFKSHGSADQMAFEHALSKAADAAQNQLMQKIESRVQQAALLF</sequence>
<keyword evidence="3 10" id="KW-0444">Lipid biosynthesis</keyword>
<dbReference type="InterPro" id="IPR003664">
    <property type="entry name" value="FA_synthesis"/>
</dbReference>
<keyword evidence="11" id="KW-0012">Acyltransferase</keyword>
<dbReference type="GO" id="GO:0008654">
    <property type="term" value="P:phospholipid biosynthetic process"/>
    <property type="evidence" value="ECO:0007669"/>
    <property type="project" value="UniProtKB-KW"/>
</dbReference>
<keyword evidence="7 10" id="KW-1208">Phospholipid metabolism</keyword>
<keyword evidence="2 10" id="KW-0963">Cytoplasm</keyword>
<comment type="function">
    <text evidence="10">Catalyzes the reversible formation of acyl-phosphate (acyl-PO(4)) from acyl-[acyl-carrier-protein] (acyl-ACP). This enzyme utilizes acyl-ACP as fatty acyl donor, but not acyl-CoA.</text>
</comment>
<dbReference type="InterPro" id="IPR012281">
    <property type="entry name" value="Phospholipid_synth_PlsX-like"/>
</dbReference>
<evidence type="ECO:0000256" key="8">
    <source>
        <dbReference type="ARBA" id="ARBA00024069"/>
    </source>
</evidence>
<evidence type="ECO:0000256" key="9">
    <source>
        <dbReference type="ARBA" id="ARBA00046608"/>
    </source>
</evidence>
<name>A0A3M6PWP1_9BURK</name>
<reference evidence="11 12" key="1">
    <citation type="submission" date="2018-10" db="EMBL/GenBank/DDBJ databases">
        <title>Comamonadaceae CDC group NO-1 genome sequencing and assembly.</title>
        <authorList>
            <person name="Bernier A.-M."/>
            <person name="Bernard K."/>
        </authorList>
    </citation>
    <scope>NUCLEOTIDE SEQUENCE [LARGE SCALE GENOMIC DNA]</scope>
    <source>
        <strain evidence="11 12">NML161473</strain>
    </source>
</reference>
<accession>A0A3M6PWP1</accession>
<comment type="pathway">
    <text evidence="10">Lipid metabolism; phospholipid metabolism.</text>
</comment>
<evidence type="ECO:0000256" key="5">
    <source>
        <dbReference type="ARBA" id="ARBA00023098"/>
    </source>
</evidence>
<dbReference type="EC" id="2.3.1.274" evidence="8 10"/>
<dbReference type="GO" id="GO:0005737">
    <property type="term" value="C:cytoplasm"/>
    <property type="evidence" value="ECO:0007669"/>
    <property type="project" value="UniProtKB-SubCell"/>
</dbReference>
<comment type="subcellular location">
    <subcellularLocation>
        <location evidence="10">Cytoplasm</location>
    </subcellularLocation>
    <text evidence="10">Associated with the membrane possibly through PlsY.</text>
</comment>
<dbReference type="GO" id="GO:0006633">
    <property type="term" value="P:fatty acid biosynthetic process"/>
    <property type="evidence" value="ECO:0007669"/>
    <property type="project" value="UniProtKB-UniRule"/>
</dbReference>
<gene>
    <name evidence="10 11" type="primary">plsX</name>
    <name evidence="11" type="ORF">EBQ25_11985</name>
</gene>
<dbReference type="NCBIfam" id="TIGR00182">
    <property type="entry name" value="plsX"/>
    <property type="match status" value="1"/>
</dbReference>
<comment type="similarity">
    <text evidence="10">Belongs to the PlsX family.</text>
</comment>
<protein>
    <recommendedName>
        <fullName evidence="8 10">Phosphate acyltransferase</fullName>
        <ecNumber evidence="8 10">2.3.1.274</ecNumber>
    </recommendedName>
    <alternativeName>
        <fullName evidence="10">Acyl-ACP phosphotransacylase</fullName>
    </alternativeName>
    <alternativeName>
        <fullName evidence="10">Acyl-[acyl-carrier-protein]--phosphate acyltransferase</fullName>
    </alternativeName>
    <alternativeName>
        <fullName evidence="10">Phosphate-acyl-ACP acyltransferase</fullName>
    </alternativeName>
</protein>
<keyword evidence="5 10" id="KW-0443">Lipid metabolism</keyword>
<dbReference type="EMBL" id="RDQL01000027">
    <property type="protein sequence ID" value="RMW95417.1"/>
    <property type="molecule type" value="Genomic_DNA"/>
</dbReference>
<dbReference type="SUPFAM" id="SSF53659">
    <property type="entry name" value="Isocitrate/Isopropylmalate dehydrogenase-like"/>
    <property type="match status" value="1"/>
</dbReference>
<dbReference type="Pfam" id="PF02504">
    <property type="entry name" value="FA_synthesis"/>
    <property type="match status" value="1"/>
</dbReference>
<dbReference type="PANTHER" id="PTHR30100">
    <property type="entry name" value="FATTY ACID/PHOSPHOLIPID SYNTHESIS PROTEIN PLSX"/>
    <property type="match status" value="1"/>
</dbReference>
<dbReference type="UniPathway" id="UPA00085"/>
<proteinExistence type="inferred from homology"/>
<dbReference type="PANTHER" id="PTHR30100:SF1">
    <property type="entry name" value="PHOSPHATE ACYLTRANSFERASE"/>
    <property type="match status" value="1"/>
</dbReference>
<organism evidence="11 12">
    <name type="scientific">Allofranklinella schreckenbergeri</name>
    <dbReference type="NCBI Taxonomy" id="1076744"/>
    <lineage>
        <taxon>Bacteria</taxon>
        <taxon>Pseudomonadati</taxon>
        <taxon>Pseudomonadota</taxon>
        <taxon>Betaproteobacteria</taxon>
        <taxon>Burkholderiales</taxon>
        <taxon>Comamonadaceae</taxon>
        <taxon>Allofranklinella</taxon>
    </lineage>
</organism>
<evidence type="ECO:0000256" key="10">
    <source>
        <dbReference type="HAMAP-Rule" id="MF_00019"/>
    </source>
</evidence>
<dbReference type="HAMAP" id="MF_00019">
    <property type="entry name" value="PlsX"/>
    <property type="match status" value="1"/>
</dbReference>
<evidence type="ECO:0000313" key="12">
    <source>
        <dbReference type="Proteomes" id="UP000267035"/>
    </source>
</evidence>
<evidence type="ECO:0000313" key="11">
    <source>
        <dbReference type="EMBL" id="RMW95417.1"/>
    </source>
</evidence>
<dbReference type="AlphaFoldDB" id="A0A3M6PWP1"/>
<evidence type="ECO:0000256" key="4">
    <source>
        <dbReference type="ARBA" id="ARBA00022679"/>
    </source>
</evidence>
<dbReference type="Proteomes" id="UP000267035">
    <property type="component" value="Unassembled WGS sequence"/>
</dbReference>
<evidence type="ECO:0000256" key="7">
    <source>
        <dbReference type="ARBA" id="ARBA00023264"/>
    </source>
</evidence>
<evidence type="ECO:0000256" key="3">
    <source>
        <dbReference type="ARBA" id="ARBA00022516"/>
    </source>
</evidence>
<comment type="caution">
    <text evidence="11">The sequence shown here is derived from an EMBL/GenBank/DDBJ whole genome shotgun (WGS) entry which is preliminary data.</text>
</comment>
<comment type="catalytic activity">
    <reaction evidence="1 10">
        <text>a fatty acyl-[ACP] + phosphate = an acyl phosphate + holo-[ACP]</text>
        <dbReference type="Rhea" id="RHEA:42292"/>
        <dbReference type="Rhea" id="RHEA-COMP:9685"/>
        <dbReference type="Rhea" id="RHEA-COMP:14125"/>
        <dbReference type="ChEBI" id="CHEBI:43474"/>
        <dbReference type="ChEBI" id="CHEBI:59918"/>
        <dbReference type="ChEBI" id="CHEBI:64479"/>
        <dbReference type="ChEBI" id="CHEBI:138651"/>
        <dbReference type="EC" id="2.3.1.274"/>
    </reaction>
</comment>
<evidence type="ECO:0000256" key="6">
    <source>
        <dbReference type="ARBA" id="ARBA00023209"/>
    </source>
</evidence>
<dbReference type="GO" id="GO:0043811">
    <property type="term" value="F:phosphate:acyl-[acyl carrier protein] acyltransferase activity"/>
    <property type="evidence" value="ECO:0007669"/>
    <property type="project" value="UniProtKB-UniRule"/>
</dbReference>
<comment type="subunit">
    <text evidence="9 10">Homodimer. Probably interacts with PlsY.</text>
</comment>
<dbReference type="RefSeq" id="WP_122254666.1">
    <property type="nucleotide sequence ID" value="NZ_RDQL01000027.1"/>
</dbReference>
<keyword evidence="12" id="KW-1185">Reference proteome</keyword>
<dbReference type="PIRSF" id="PIRSF002465">
    <property type="entry name" value="Phsphlp_syn_PlsX"/>
    <property type="match status" value="1"/>
</dbReference>
<dbReference type="Gene3D" id="3.40.718.10">
    <property type="entry name" value="Isopropylmalate Dehydrogenase"/>
    <property type="match status" value="1"/>
</dbReference>